<organism evidence="1">
    <name type="scientific">Medioppia subpectinata</name>
    <dbReference type="NCBI Taxonomy" id="1979941"/>
    <lineage>
        <taxon>Eukaryota</taxon>
        <taxon>Metazoa</taxon>
        <taxon>Ecdysozoa</taxon>
        <taxon>Arthropoda</taxon>
        <taxon>Chelicerata</taxon>
        <taxon>Arachnida</taxon>
        <taxon>Acari</taxon>
        <taxon>Acariformes</taxon>
        <taxon>Sarcoptiformes</taxon>
        <taxon>Oribatida</taxon>
        <taxon>Brachypylina</taxon>
        <taxon>Oppioidea</taxon>
        <taxon>Oppiidae</taxon>
        <taxon>Medioppia</taxon>
    </lineage>
</organism>
<protein>
    <submittedName>
        <fullName evidence="1">Uncharacterized protein</fullName>
    </submittedName>
</protein>
<accession>A0A7R9PVL0</accession>
<dbReference type="Proteomes" id="UP000759131">
    <property type="component" value="Unassembled WGS sequence"/>
</dbReference>
<name>A0A7R9PVL0_9ACAR</name>
<keyword evidence="2" id="KW-1185">Reference proteome</keyword>
<dbReference type="EMBL" id="CAJPIZ010000846">
    <property type="protein sequence ID" value="CAG2102383.1"/>
    <property type="molecule type" value="Genomic_DNA"/>
</dbReference>
<dbReference type="EMBL" id="OC855421">
    <property type="protein sequence ID" value="CAD7621953.1"/>
    <property type="molecule type" value="Genomic_DNA"/>
</dbReference>
<dbReference type="AlphaFoldDB" id="A0A7R9PVL0"/>
<evidence type="ECO:0000313" key="2">
    <source>
        <dbReference type="Proteomes" id="UP000759131"/>
    </source>
</evidence>
<gene>
    <name evidence="1" type="ORF">OSB1V03_LOCUS2422</name>
</gene>
<sequence>MEKRANGNLPELYLWLIKPFIARDCKRKGTEVREHREKRAVIADHIQHNTTITYTTIQFISSDSLCSVSIQHPILQH</sequence>
<evidence type="ECO:0000313" key="1">
    <source>
        <dbReference type="EMBL" id="CAD7621953.1"/>
    </source>
</evidence>
<reference evidence="1" key="1">
    <citation type="submission" date="2020-11" db="EMBL/GenBank/DDBJ databases">
        <authorList>
            <person name="Tran Van P."/>
        </authorList>
    </citation>
    <scope>NUCLEOTIDE SEQUENCE</scope>
</reference>
<proteinExistence type="predicted"/>